<dbReference type="InParanoid" id="A0A066VKS2"/>
<evidence type="ECO:0000313" key="6">
    <source>
        <dbReference type="Proteomes" id="UP000027361"/>
    </source>
</evidence>
<dbReference type="OrthoDB" id="2019644at2759"/>
<evidence type="ECO:0000256" key="2">
    <source>
        <dbReference type="ARBA" id="ARBA00005892"/>
    </source>
</evidence>
<dbReference type="RefSeq" id="XP_013241001.1">
    <property type="nucleotide sequence ID" value="XM_013385547.1"/>
</dbReference>
<evidence type="ECO:0000256" key="3">
    <source>
        <dbReference type="ARBA" id="ARBA00022448"/>
    </source>
</evidence>
<dbReference type="InterPro" id="IPR021827">
    <property type="entry name" value="Nup186/Nup192/Nup205"/>
</dbReference>
<dbReference type="PANTHER" id="PTHR31344">
    <property type="entry name" value="NUCLEAR PORE COMPLEX PROTEIN NUP205"/>
    <property type="match status" value="1"/>
</dbReference>
<evidence type="ECO:0000256" key="1">
    <source>
        <dbReference type="ARBA" id="ARBA00004123"/>
    </source>
</evidence>
<dbReference type="Proteomes" id="UP000027361">
    <property type="component" value="Unassembled WGS sequence"/>
</dbReference>
<evidence type="ECO:0008006" key="7">
    <source>
        <dbReference type="Google" id="ProtNLM"/>
    </source>
</evidence>
<reference evidence="5 6" key="1">
    <citation type="submission" date="2014-05" db="EMBL/GenBank/DDBJ databases">
        <title>Draft genome sequence of a rare smut relative, Tilletiaria anomala UBC 951.</title>
        <authorList>
            <consortium name="DOE Joint Genome Institute"/>
            <person name="Toome M."/>
            <person name="Kuo A."/>
            <person name="Henrissat B."/>
            <person name="Lipzen A."/>
            <person name="Tritt A."/>
            <person name="Yoshinaga Y."/>
            <person name="Zane M."/>
            <person name="Barry K."/>
            <person name="Grigoriev I.V."/>
            <person name="Spatafora J.W."/>
            <person name="Aimea M.C."/>
        </authorList>
    </citation>
    <scope>NUCLEOTIDE SEQUENCE [LARGE SCALE GENOMIC DNA]</scope>
    <source>
        <strain evidence="5 6">UBC 951</strain>
    </source>
</reference>
<evidence type="ECO:0000256" key="4">
    <source>
        <dbReference type="ARBA" id="ARBA00023242"/>
    </source>
</evidence>
<dbReference type="EMBL" id="JMSN01000106">
    <property type="protein sequence ID" value="KDN39329.1"/>
    <property type="molecule type" value="Genomic_DNA"/>
</dbReference>
<dbReference type="HOGENOM" id="CLU_001071_0_0_1"/>
<dbReference type="GO" id="GO:0006999">
    <property type="term" value="P:nuclear pore organization"/>
    <property type="evidence" value="ECO:0007669"/>
    <property type="project" value="TreeGrafter"/>
</dbReference>
<comment type="caution">
    <text evidence="5">The sequence shown here is derived from an EMBL/GenBank/DDBJ whole genome shotgun (WGS) entry which is preliminary data.</text>
</comment>
<keyword evidence="4" id="KW-0539">Nucleus</keyword>
<protein>
    <recommendedName>
        <fullName evidence="7">Nucleoporin Nup186/Nup192/Nup205</fullName>
    </recommendedName>
</protein>
<keyword evidence="3" id="KW-0813">Transport</keyword>
<dbReference type="Pfam" id="PF11894">
    <property type="entry name" value="Nup192"/>
    <property type="match status" value="1"/>
</dbReference>
<dbReference type="STRING" id="1037660.A0A066VKS2"/>
<dbReference type="OMA" id="WSQMFAE"/>
<dbReference type="GO" id="GO:0044611">
    <property type="term" value="C:nuclear pore inner ring"/>
    <property type="evidence" value="ECO:0007669"/>
    <property type="project" value="TreeGrafter"/>
</dbReference>
<keyword evidence="6" id="KW-1185">Reference proteome</keyword>
<gene>
    <name evidence="5" type="ORF">K437DRAFT_250816</name>
</gene>
<comment type="similarity">
    <text evidence="2">Belongs to the NUP186/NUP192/NUP205 family.</text>
</comment>
<dbReference type="FunCoup" id="A0A066VKS2">
    <property type="interactions" value="424"/>
</dbReference>
<evidence type="ECO:0000313" key="5">
    <source>
        <dbReference type="EMBL" id="KDN39329.1"/>
    </source>
</evidence>
<dbReference type="GeneID" id="25263366"/>
<name>A0A066VKS2_TILAU</name>
<sequence>MAAIFIPQRFERLHQLICDALGDGTSAELTASSSWLVTLDTAREDIAILGRAKPPSEAERKEIEGGSITIDGTTANLQQEFSQQTLHLSQYLSLSERYAASLLQVGLAGRARWARPPTEVAVLLYYRERLALLACLKDLLTALINARNGEAYGALDSIPQVESFLRKLTETKDLPQAVGQKASFTKRILDEIEFTTQEVSKLEKRIHTGGAQALAHLFSDDIFSESIQLLKEQARELGHVLYLLGVAGILRAEGVLVIAKWLEAVPREAFGTNSIYVLTALLGALDASSSLLDDSSFVKSMTALAESASWKTPAIRCAMALQWALQMIGLLKRSTGSSAELRNQEEKVQDLITGAIRGGAFAFFNLNVLAFRHEQEEDHMWFSEEEENGERAAGQPADIDATFQEYILHQIQRLMQGVSSVMLPILRKVQRAEEDAAFASSRGRTDVQEPRHDIQQLFDLIATLCRGRPNAGLDFWTGPDGRATRFLLWAIESREAGHQLSLLDMLAAMSAGAESSLQAHMLLSNHESVSDRFVSWDHLFDWVQYYIDLFAKSPSSQEMPPEEAKLLIAFMRLLRGVAYYSQAARASLYETNEYQVITRLFNLSLCHIHVELKAALLDALAAFAREDSPHAERIGNDIWNRMTKADILGSARSSRPAFGTRPAGGGTGAIHTLEHVEAPQHNYAGTCSLVNFLSVILPQRAALTDDYVQFVTQSVFLQASSREYDHRSDRWKVTSACLAFLYRCLDRFKVEELLTGTGSSPEALAAQPGFLVARHFLTGSPVEKELFAIIGIGFDTSNRAATPLMTKAIELALRCVQRLFDIQDIFLQVLLPALTESSQDQARIGAPTRYSTLDQHLLHQHQTAVDIALYINSTAASVAMLSIKVLGQIASSPAFSAIDRFSVANGRKKMNRLVGLLEMMDETVRIRSGYIERLGNPETSLAVDESGDDFDGGSCSIRVAILDLLLEHVSGNAPNISHLLLGYDVSADTQVISDPDSAATSPGALHTILALLSSEDQSLQSMLSQFPTLTERCFQLLLKLCSEPFSSAATLRYLRTREDFIQSRLPLIPFAPIARRDSDGTAVFANGLALSTSAGAAVSNLRLKADLLGMIALEIHALTSEDMLNATTPILSLLLDAEDGVGIRLLELLSSFDFDWNDNGDNVEEELSLLADLNINLIKLRGAEAVEQEFDLEAAATLLSNARAELQRTGTLREASQASRFEHEAVVIMRYLAARNAHRSIAHARRDALRAWKHTLDMILSRCSMLLRSEDRLVVIFDCLAAILPRITSRSDPATIDLLSGSVLALIATLRVGTEDQKDALPADRLLATLRSLISATLQPGTSTIARGSLYSGLINFLQLASSSTSRTDSYDAAEDVSISGASVAFSAISASSSMVLRVKGLLAEKAEKLVILVARDALDASDVWKTVAYTLLDKLNCLESSRSRPSRILAVLSGQGYLKTMASSLREMDLPLQDTLRPDPPTLTPTYVYEAMMAFAVRLASSRAGAEALLEARMLDALAQSDFLSASPDQDQGFIEADTFLPAVRERQAALMAPALELCFAVYSSTASARQSVLALLNAHHDTLVNVLKAVLRDIVTIGQINLAQLLVTLLGLRMANNEVPTAAETSSFHSHVLGVAAAFLMIDTWRARVVPSNDAEREESSRLNVRESLTAFDVKAIAQVERLQISLLAYLETASQGPRMRPVLTAAVSPQHGLSHPQAFVQRTLAAPSMCTAITSLEEEVEKMSTRLPRLEAVLFALKSPNTVSIDDWEDLLRDEAEVSEQFIADAARQPSLAVSFLKLRLGARRASIAQSLDVIELLMVLLCRHFDYYTSMPHSQLADDNLGPRRTRMDAQSNDRALLLQVGTEKFAGLGDRLVELTLGEAQLPDAQERLAFVEMAMRRIQSLLAERSV</sequence>
<comment type="subcellular location">
    <subcellularLocation>
        <location evidence="1">Nucleus</location>
    </subcellularLocation>
</comment>
<accession>A0A066VKS2</accession>
<organism evidence="5 6">
    <name type="scientific">Tilletiaria anomala (strain ATCC 24038 / CBS 436.72 / UBC 951)</name>
    <dbReference type="NCBI Taxonomy" id="1037660"/>
    <lineage>
        <taxon>Eukaryota</taxon>
        <taxon>Fungi</taxon>
        <taxon>Dikarya</taxon>
        <taxon>Basidiomycota</taxon>
        <taxon>Ustilaginomycotina</taxon>
        <taxon>Exobasidiomycetes</taxon>
        <taxon>Georgefischeriales</taxon>
        <taxon>Tilletiariaceae</taxon>
        <taxon>Tilletiaria</taxon>
    </lineage>
</organism>
<dbReference type="PANTHER" id="PTHR31344:SF0">
    <property type="entry name" value="NUCLEAR PORE COMPLEX PROTEIN NUP205"/>
    <property type="match status" value="1"/>
</dbReference>
<proteinExistence type="inferred from homology"/>
<dbReference type="GO" id="GO:0017056">
    <property type="term" value="F:structural constituent of nuclear pore"/>
    <property type="evidence" value="ECO:0007669"/>
    <property type="project" value="TreeGrafter"/>
</dbReference>